<comment type="caution">
    <text evidence="1">The sequence shown here is derived from an EMBL/GenBank/DDBJ whole genome shotgun (WGS) entry which is preliminary data.</text>
</comment>
<organism evidence="1 2">
    <name type="scientific">Thelephora ganbajun</name>
    <name type="common">Ganba fungus</name>
    <dbReference type="NCBI Taxonomy" id="370292"/>
    <lineage>
        <taxon>Eukaryota</taxon>
        <taxon>Fungi</taxon>
        <taxon>Dikarya</taxon>
        <taxon>Basidiomycota</taxon>
        <taxon>Agaricomycotina</taxon>
        <taxon>Agaricomycetes</taxon>
        <taxon>Thelephorales</taxon>
        <taxon>Thelephoraceae</taxon>
        <taxon>Thelephora</taxon>
    </lineage>
</organism>
<keyword evidence="2" id="KW-1185">Reference proteome</keyword>
<name>A0ACB6ZGX9_THEGA</name>
<sequence>MTPSGLFSVVTLLIIIPTALVVRILTLLNLNAVVLYYPPIPSPHENGPLAYSDKNTILELDLKDHTTDSLSLWLSHILQNHNLTQSTPLWKEQNAPVAVSIHLTVDFAQPPVDYSFDRLVTINMTEPILPQAILPSNTASHLHDETLHPCGFGDHEDYVFRTKGSSQSTVFINHLVHAVSLMLVCFAVWRQAFYVRSWYRSLLRMVRKSRFTVSSRGHKEYARNQKVIQVPQYEDIVSEGIPWGDYPPIRGESSIREWTAEDDYEMGVTNAIEPDAITRLFHDLIAKFVELRLLRITPDSSLCSEALSHRSVPRDDSDCTVIDTSMSNCRSELVSSLSHCKPASDLLDLRSCHPSYGSHHSSLYPKDPELGTSGTLYFYSVKDDDTLPEVSEFGYFTNTKGSFVQEQSNPYYIAQEASLIHLPRQLTSQEDPSVVTCRELVLHSQYPRAWEVDDLVAACRCFVQSRRGKEWVVYGTVGIIVLLEALLANFLASGL</sequence>
<gene>
    <name evidence="1" type="ORF">BDM02DRAFT_3269285</name>
</gene>
<reference evidence="1" key="1">
    <citation type="submission" date="2019-10" db="EMBL/GenBank/DDBJ databases">
        <authorList>
            <consortium name="DOE Joint Genome Institute"/>
            <person name="Kuo A."/>
            <person name="Miyauchi S."/>
            <person name="Kiss E."/>
            <person name="Drula E."/>
            <person name="Kohler A."/>
            <person name="Sanchez-Garcia M."/>
            <person name="Andreopoulos B."/>
            <person name="Barry K.W."/>
            <person name="Bonito G."/>
            <person name="Buee M."/>
            <person name="Carver A."/>
            <person name="Chen C."/>
            <person name="Cichocki N."/>
            <person name="Clum A."/>
            <person name="Culley D."/>
            <person name="Crous P.W."/>
            <person name="Fauchery L."/>
            <person name="Girlanda M."/>
            <person name="Hayes R."/>
            <person name="Keri Z."/>
            <person name="Labutti K."/>
            <person name="Lipzen A."/>
            <person name="Lombard V."/>
            <person name="Magnuson J."/>
            <person name="Maillard F."/>
            <person name="Morin E."/>
            <person name="Murat C."/>
            <person name="Nolan M."/>
            <person name="Ohm R."/>
            <person name="Pangilinan J."/>
            <person name="Pereira M."/>
            <person name="Perotto S."/>
            <person name="Peter M."/>
            <person name="Riley R."/>
            <person name="Sitrit Y."/>
            <person name="Stielow B."/>
            <person name="Szollosi G."/>
            <person name="Zifcakova L."/>
            <person name="Stursova M."/>
            <person name="Spatafora J.W."/>
            <person name="Tedersoo L."/>
            <person name="Vaario L.-M."/>
            <person name="Yamada A."/>
            <person name="Yan M."/>
            <person name="Wang P."/>
            <person name="Xu J."/>
            <person name="Bruns T."/>
            <person name="Baldrian P."/>
            <person name="Vilgalys R."/>
            <person name="Henrissat B."/>
            <person name="Grigoriev I.V."/>
            <person name="Hibbett D."/>
            <person name="Nagy L.G."/>
            <person name="Martin F.M."/>
        </authorList>
    </citation>
    <scope>NUCLEOTIDE SEQUENCE</scope>
    <source>
        <strain evidence="1">P2</strain>
    </source>
</reference>
<accession>A0ACB6ZGX9</accession>
<dbReference type="EMBL" id="MU118009">
    <property type="protein sequence ID" value="KAF9648693.1"/>
    <property type="molecule type" value="Genomic_DNA"/>
</dbReference>
<evidence type="ECO:0000313" key="2">
    <source>
        <dbReference type="Proteomes" id="UP000886501"/>
    </source>
</evidence>
<proteinExistence type="predicted"/>
<dbReference type="Proteomes" id="UP000886501">
    <property type="component" value="Unassembled WGS sequence"/>
</dbReference>
<reference evidence="1" key="2">
    <citation type="journal article" date="2020" name="Nat. Commun.">
        <title>Large-scale genome sequencing of mycorrhizal fungi provides insights into the early evolution of symbiotic traits.</title>
        <authorList>
            <person name="Miyauchi S."/>
            <person name="Kiss E."/>
            <person name="Kuo A."/>
            <person name="Drula E."/>
            <person name="Kohler A."/>
            <person name="Sanchez-Garcia M."/>
            <person name="Morin E."/>
            <person name="Andreopoulos B."/>
            <person name="Barry K.W."/>
            <person name="Bonito G."/>
            <person name="Buee M."/>
            <person name="Carver A."/>
            <person name="Chen C."/>
            <person name="Cichocki N."/>
            <person name="Clum A."/>
            <person name="Culley D."/>
            <person name="Crous P.W."/>
            <person name="Fauchery L."/>
            <person name="Girlanda M."/>
            <person name="Hayes R.D."/>
            <person name="Keri Z."/>
            <person name="LaButti K."/>
            <person name="Lipzen A."/>
            <person name="Lombard V."/>
            <person name="Magnuson J."/>
            <person name="Maillard F."/>
            <person name="Murat C."/>
            <person name="Nolan M."/>
            <person name="Ohm R.A."/>
            <person name="Pangilinan J."/>
            <person name="Pereira M.F."/>
            <person name="Perotto S."/>
            <person name="Peter M."/>
            <person name="Pfister S."/>
            <person name="Riley R."/>
            <person name="Sitrit Y."/>
            <person name="Stielow J.B."/>
            <person name="Szollosi G."/>
            <person name="Zifcakova L."/>
            <person name="Stursova M."/>
            <person name="Spatafora J.W."/>
            <person name="Tedersoo L."/>
            <person name="Vaario L.M."/>
            <person name="Yamada A."/>
            <person name="Yan M."/>
            <person name="Wang P."/>
            <person name="Xu J."/>
            <person name="Bruns T."/>
            <person name="Baldrian P."/>
            <person name="Vilgalys R."/>
            <person name="Dunand C."/>
            <person name="Henrissat B."/>
            <person name="Grigoriev I.V."/>
            <person name="Hibbett D."/>
            <person name="Nagy L.G."/>
            <person name="Martin F.M."/>
        </authorList>
    </citation>
    <scope>NUCLEOTIDE SEQUENCE</scope>
    <source>
        <strain evidence="1">P2</strain>
    </source>
</reference>
<evidence type="ECO:0000313" key="1">
    <source>
        <dbReference type="EMBL" id="KAF9648693.1"/>
    </source>
</evidence>
<protein>
    <submittedName>
        <fullName evidence="1">Uncharacterized protein</fullName>
    </submittedName>
</protein>